<dbReference type="Proteomes" id="UP001056336">
    <property type="component" value="Chromosome"/>
</dbReference>
<dbReference type="RefSeq" id="WP_249771943.1">
    <property type="nucleotide sequence ID" value="NZ_CP097332.1"/>
</dbReference>
<reference evidence="2" key="2">
    <citation type="submission" date="2022-05" db="EMBL/GenBank/DDBJ databases">
        <authorList>
            <person name="Kim J.-S."/>
            <person name="Lee K."/>
            <person name="Suh M."/>
            <person name="Eom M."/>
            <person name="Kim J.-S."/>
            <person name="Kim D.-S."/>
            <person name="Ko S.-H."/>
            <person name="Shin Y."/>
            <person name="Lee J.-S."/>
        </authorList>
    </citation>
    <scope>NUCLEOTIDE SEQUENCE</scope>
    <source>
        <strain evidence="2">N237</strain>
    </source>
</reference>
<name>A0ABY4QYS7_9ACTN</name>
<evidence type="ECO:0008006" key="4">
    <source>
        <dbReference type="Google" id="ProtNLM"/>
    </source>
</evidence>
<dbReference type="EMBL" id="CP097332">
    <property type="protein sequence ID" value="UQX88442.1"/>
    <property type="molecule type" value="Genomic_DNA"/>
</dbReference>
<feature type="region of interest" description="Disordered" evidence="1">
    <location>
        <begin position="14"/>
        <end position="38"/>
    </location>
</feature>
<protein>
    <recommendedName>
        <fullName evidence="4">Bacteriocin</fullName>
    </recommendedName>
</protein>
<organism evidence="2 3">
    <name type="scientific">Jatrophihabitans telluris</name>
    <dbReference type="NCBI Taxonomy" id="2038343"/>
    <lineage>
        <taxon>Bacteria</taxon>
        <taxon>Bacillati</taxon>
        <taxon>Actinomycetota</taxon>
        <taxon>Actinomycetes</taxon>
        <taxon>Jatrophihabitantales</taxon>
        <taxon>Jatrophihabitantaceae</taxon>
        <taxon>Jatrophihabitans</taxon>
    </lineage>
</organism>
<sequence length="64" mass="6912">MNIDKDQILQLLKSQGKHDEAAQAGNELPQSVDTDNSEHQNLLSRFGIDTNDLPGVIGGLGKLL</sequence>
<keyword evidence="3" id="KW-1185">Reference proteome</keyword>
<reference evidence="2" key="1">
    <citation type="journal article" date="2018" name="Int. J. Syst. Evol. Microbiol.">
        <title>Jatrophihabitans telluris sp. nov., isolated from sediment soil of lava forest wetlands and the emended description of the genus Jatrophihabitans.</title>
        <authorList>
            <person name="Lee K.C."/>
            <person name="Suh M.K."/>
            <person name="Eom M.K."/>
            <person name="Kim K.K."/>
            <person name="Kim J.S."/>
            <person name="Kim D.S."/>
            <person name="Ko S.H."/>
            <person name="Shin Y.K."/>
            <person name="Lee J.S."/>
        </authorList>
    </citation>
    <scope>NUCLEOTIDE SEQUENCE</scope>
    <source>
        <strain evidence="2">N237</strain>
    </source>
</reference>
<evidence type="ECO:0000313" key="3">
    <source>
        <dbReference type="Proteomes" id="UP001056336"/>
    </source>
</evidence>
<gene>
    <name evidence="2" type="ORF">M6D93_00205</name>
</gene>
<proteinExistence type="predicted"/>
<evidence type="ECO:0000256" key="1">
    <source>
        <dbReference type="SAM" id="MobiDB-lite"/>
    </source>
</evidence>
<evidence type="ECO:0000313" key="2">
    <source>
        <dbReference type="EMBL" id="UQX88442.1"/>
    </source>
</evidence>
<accession>A0ABY4QYS7</accession>
<feature type="compositionally biased region" description="Polar residues" evidence="1">
    <location>
        <begin position="28"/>
        <end position="38"/>
    </location>
</feature>